<protein>
    <recommendedName>
        <fullName evidence="1">NmrA-like domain-containing protein</fullName>
    </recommendedName>
</protein>
<comment type="caution">
    <text evidence="2">The sequence shown here is derived from an EMBL/GenBank/DDBJ whole genome shotgun (WGS) entry which is preliminary data.</text>
</comment>
<dbReference type="InterPro" id="IPR052718">
    <property type="entry name" value="NmrA-type_oxidoreductase"/>
</dbReference>
<dbReference type="EMBL" id="JAUEPO010000002">
    <property type="protein sequence ID" value="KAK3334209.1"/>
    <property type="molecule type" value="Genomic_DNA"/>
</dbReference>
<reference evidence="2" key="2">
    <citation type="submission" date="2023-06" db="EMBL/GenBank/DDBJ databases">
        <authorList>
            <consortium name="Lawrence Berkeley National Laboratory"/>
            <person name="Haridas S."/>
            <person name="Hensen N."/>
            <person name="Bonometti L."/>
            <person name="Westerberg I."/>
            <person name="Brannstrom I.O."/>
            <person name="Guillou S."/>
            <person name="Cros-Aarteil S."/>
            <person name="Calhoun S."/>
            <person name="Kuo A."/>
            <person name="Mondo S."/>
            <person name="Pangilinan J."/>
            <person name="Riley R."/>
            <person name="Labutti K."/>
            <person name="Andreopoulos B."/>
            <person name="Lipzen A."/>
            <person name="Chen C."/>
            <person name="Yanf M."/>
            <person name="Daum C."/>
            <person name="Ng V."/>
            <person name="Clum A."/>
            <person name="Steindorff A."/>
            <person name="Ohm R."/>
            <person name="Martin F."/>
            <person name="Silar P."/>
            <person name="Natvig D."/>
            <person name="Lalanne C."/>
            <person name="Gautier V."/>
            <person name="Ament-Velasquez S.L."/>
            <person name="Kruys A."/>
            <person name="Hutchinson M.I."/>
            <person name="Powell A.J."/>
            <person name="Barry K."/>
            <person name="Miller A.N."/>
            <person name="Grigoriev I.V."/>
            <person name="Debuchy R."/>
            <person name="Gladieux P."/>
            <person name="Thoren M.H."/>
            <person name="Johannesson H."/>
        </authorList>
    </citation>
    <scope>NUCLEOTIDE SEQUENCE</scope>
    <source>
        <strain evidence="2">SMH4131-1</strain>
    </source>
</reference>
<evidence type="ECO:0000313" key="3">
    <source>
        <dbReference type="Proteomes" id="UP001286456"/>
    </source>
</evidence>
<dbReference type="AlphaFoldDB" id="A0AAE0IZP2"/>
<dbReference type="Proteomes" id="UP001286456">
    <property type="component" value="Unassembled WGS sequence"/>
</dbReference>
<evidence type="ECO:0000313" key="2">
    <source>
        <dbReference type="EMBL" id="KAK3334209.1"/>
    </source>
</evidence>
<dbReference type="Gene3D" id="3.40.50.720">
    <property type="entry name" value="NAD(P)-binding Rossmann-like Domain"/>
    <property type="match status" value="1"/>
</dbReference>
<dbReference type="Pfam" id="PF05368">
    <property type="entry name" value="NmrA"/>
    <property type="match status" value="1"/>
</dbReference>
<dbReference type="InterPro" id="IPR036291">
    <property type="entry name" value="NAD(P)-bd_dom_sf"/>
</dbReference>
<evidence type="ECO:0000259" key="1">
    <source>
        <dbReference type="Pfam" id="PF05368"/>
    </source>
</evidence>
<dbReference type="PANTHER" id="PTHR47129">
    <property type="entry name" value="QUINONE OXIDOREDUCTASE 2"/>
    <property type="match status" value="1"/>
</dbReference>
<keyword evidence="3" id="KW-1185">Reference proteome</keyword>
<sequence length="313" mass="34314">MKTIGIFPASGGLGESIYTHLLKLVPANKVTLISRHPEKTPDKHITAGVHIRQASYESPASELQAAFSGIQVLFLISHASHEHQLRTKLQLPVIDAARHAGVSHIFYSSLAFAGTKHSTTSVAEVMGAHLDTEAYLASLAAQDPSFTYTIIRQGLYAESTGLYTAFFDARDPVPEILIPHDGAPPGIAWVKRDELGEASARLIARYAGGEEGFPYVNATVLFTGPWVWSLEDTVKELARLADREVRIREVSVDEYAGLPQVLDKYGSLEGGRKWATAFDAIRAGEAAVVTKELEEVLGRRREEFEVTATRFWS</sequence>
<reference evidence="2" key="1">
    <citation type="journal article" date="2023" name="Mol. Phylogenet. Evol.">
        <title>Genome-scale phylogeny and comparative genomics of the fungal order Sordariales.</title>
        <authorList>
            <person name="Hensen N."/>
            <person name="Bonometti L."/>
            <person name="Westerberg I."/>
            <person name="Brannstrom I.O."/>
            <person name="Guillou S."/>
            <person name="Cros-Aarteil S."/>
            <person name="Calhoun S."/>
            <person name="Haridas S."/>
            <person name="Kuo A."/>
            <person name="Mondo S."/>
            <person name="Pangilinan J."/>
            <person name="Riley R."/>
            <person name="LaButti K."/>
            <person name="Andreopoulos B."/>
            <person name="Lipzen A."/>
            <person name="Chen C."/>
            <person name="Yan M."/>
            <person name="Daum C."/>
            <person name="Ng V."/>
            <person name="Clum A."/>
            <person name="Steindorff A."/>
            <person name="Ohm R.A."/>
            <person name="Martin F."/>
            <person name="Silar P."/>
            <person name="Natvig D.O."/>
            <person name="Lalanne C."/>
            <person name="Gautier V."/>
            <person name="Ament-Velasquez S.L."/>
            <person name="Kruys A."/>
            <person name="Hutchinson M.I."/>
            <person name="Powell A.J."/>
            <person name="Barry K."/>
            <person name="Miller A.N."/>
            <person name="Grigoriev I.V."/>
            <person name="Debuchy R."/>
            <person name="Gladieux P."/>
            <person name="Hiltunen Thoren M."/>
            <person name="Johannesson H."/>
        </authorList>
    </citation>
    <scope>NUCLEOTIDE SEQUENCE</scope>
    <source>
        <strain evidence="2">SMH4131-1</strain>
    </source>
</reference>
<proteinExistence type="predicted"/>
<name>A0AAE0IZP2_9PEZI</name>
<gene>
    <name evidence="2" type="ORF">B0T19DRAFT_491380</name>
</gene>
<dbReference type="PANTHER" id="PTHR47129:SF1">
    <property type="entry name" value="NMRA-LIKE DOMAIN-CONTAINING PROTEIN"/>
    <property type="match status" value="1"/>
</dbReference>
<dbReference type="Gene3D" id="3.90.25.10">
    <property type="entry name" value="UDP-galactose 4-epimerase, domain 1"/>
    <property type="match status" value="1"/>
</dbReference>
<dbReference type="SUPFAM" id="SSF51735">
    <property type="entry name" value="NAD(P)-binding Rossmann-fold domains"/>
    <property type="match status" value="1"/>
</dbReference>
<dbReference type="InterPro" id="IPR008030">
    <property type="entry name" value="NmrA-like"/>
</dbReference>
<feature type="domain" description="NmrA-like" evidence="1">
    <location>
        <begin position="2"/>
        <end position="159"/>
    </location>
</feature>
<accession>A0AAE0IZP2</accession>
<organism evidence="2 3">
    <name type="scientific">Cercophora scortea</name>
    <dbReference type="NCBI Taxonomy" id="314031"/>
    <lineage>
        <taxon>Eukaryota</taxon>
        <taxon>Fungi</taxon>
        <taxon>Dikarya</taxon>
        <taxon>Ascomycota</taxon>
        <taxon>Pezizomycotina</taxon>
        <taxon>Sordariomycetes</taxon>
        <taxon>Sordariomycetidae</taxon>
        <taxon>Sordariales</taxon>
        <taxon>Lasiosphaeriaceae</taxon>
        <taxon>Cercophora</taxon>
    </lineage>
</organism>